<dbReference type="GO" id="GO:0016787">
    <property type="term" value="F:hydrolase activity"/>
    <property type="evidence" value="ECO:0007669"/>
    <property type="project" value="UniProtKB-KW"/>
</dbReference>
<name>A0ABS5F075_9PROT</name>
<protein>
    <submittedName>
        <fullName evidence="2">Alpha/beta fold hydrolase</fullName>
    </submittedName>
</protein>
<keyword evidence="2" id="KW-0378">Hydrolase</keyword>
<proteinExistence type="predicted"/>
<dbReference type="PRINTS" id="PR00111">
    <property type="entry name" value="ABHYDROLASE"/>
</dbReference>
<dbReference type="PANTHER" id="PTHR43433">
    <property type="entry name" value="HYDROLASE, ALPHA/BETA FOLD FAMILY PROTEIN"/>
    <property type="match status" value="1"/>
</dbReference>
<gene>
    <name evidence="2" type="ORF">GXW71_16485</name>
</gene>
<dbReference type="RefSeq" id="WP_211853631.1">
    <property type="nucleotide sequence ID" value="NZ_JAAGBB010000019.1"/>
</dbReference>
<reference evidence="3" key="1">
    <citation type="journal article" date="2021" name="Syst. Appl. Microbiol.">
        <title>Roseomonas hellenica sp. nov., isolated from roots of wild-growing Alkanna tinctoria.</title>
        <authorList>
            <person name="Rat A."/>
            <person name="Naranjo H.D."/>
            <person name="Lebbe L."/>
            <person name="Cnockaert M."/>
            <person name="Krigas N."/>
            <person name="Grigoriadou K."/>
            <person name="Maloupa E."/>
            <person name="Willems A."/>
        </authorList>
    </citation>
    <scope>NUCLEOTIDE SEQUENCE [LARGE SCALE GENOMIC DNA]</scope>
    <source>
        <strain evidence="3">LMG 31523</strain>
    </source>
</reference>
<dbReference type="InterPro" id="IPR029058">
    <property type="entry name" value="AB_hydrolase_fold"/>
</dbReference>
<dbReference type="SUPFAM" id="SSF53474">
    <property type="entry name" value="alpha/beta-Hydrolases"/>
    <property type="match status" value="1"/>
</dbReference>
<evidence type="ECO:0000259" key="1">
    <source>
        <dbReference type="Pfam" id="PF00561"/>
    </source>
</evidence>
<dbReference type="InterPro" id="IPR050471">
    <property type="entry name" value="AB_hydrolase"/>
</dbReference>
<dbReference type="InterPro" id="IPR000073">
    <property type="entry name" value="AB_hydrolase_1"/>
</dbReference>
<organism evidence="2 3">
    <name type="scientific">Plastoroseomonas hellenica</name>
    <dbReference type="NCBI Taxonomy" id="2687306"/>
    <lineage>
        <taxon>Bacteria</taxon>
        <taxon>Pseudomonadati</taxon>
        <taxon>Pseudomonadota</taxon>
        <taxon>Alphaproteobacteria</taxon>
        <taxon>Acetobacterales</taxon>
        <taxon>Acetobacteraceae</taxon>
        <taxon>Plastoroseomonas</taxon>
    </lineage>
</organism>
<sequence>MIERQVQASGGTIHARADGEAREDAPWIMLSNSLASDLRMWDGQVPLLTRRYRVLRYDTRGHGRSAVVPGGTGIPDLAADAVVVMDAFGIEACTFMGLSLGGMTALELALSHPQRIERLVCCDAFAETPAPAQAMWDERIAAVASGGMDAIVAGTVERWLSPTFRAAQPAATKKVAAMIRATPVAGYQACAAAIKTLALLPHLSRIACPTLFVVGEQDVGSTPAVMQAMAEKVPGARLAVVPGSGHLPNIDNAAGFEAAVAGFLGLD</sequence>
<dbReference type="EMBL" id="JAAGBB010000019">
    <property type="protein sequence ID" value="MBR0665958.1"/>
    <property type="molecule type" value="Genomic_DNA"/>
</dbReference>
<feature type="domain" description="AB hydrolase-1" evidence="1">
    <location>
        <begin position="26"/>
        <end position="252"/>
    </location>
</feature>
<dbReference type="Proteomes" id="UP001196870">
    <property type="component" value="Unassembled WGS sequence"/>
</dbReference>
<evidence type="ECO:0000313" key="3">
    <source>
        <dbReference type="Proteomes" id="UP001196870"/>
    </source>
</evidence>
<keyword evidence="3" id="KW-1185">Reference proteome</keyword>
<dbReference type="Pfam" id="PF00561">
    <property type="entry name" value="Abhydrolase_1"/>
    <property type="match status" value="1"/>
</dbReference>
<dbReference type="PANTHER" id="PTHR43433:SF5">
    <property type="entry name" value="AB HYDROLASE-1 DOMAIN-CONTAINING PROTEIN"/>
    <property type="match status" value="1"/>
</dbReference>
<accession>A0ABS5F075</accession>
<evidence type="ECO:0000313" key="2">
    <source>
        <dbReference type="EMBL" id="MBR0665958.1"/>
    </source>
</evidence>
<dbReference type="Gene3D" id="3.40.50.1820">
    <property type="entry name" value="alpha/beta hydrolase"/>
    <property type="match status" value="1"/>
</dbReference>
<comment type="caution">
    <text evidence="2">The sequence shown here is derived from an EMBL/GenBank/DDBJ whole genome shotgun (WGS) entry which is preliminary data.</text>
</comment>